<name>A0A8R7TNZ7_TRIUA</name>
<dbReference type="AlphaFoldDB" id="A0A8R7TNZ7"/>
<dbReference type="Gramene" id="TuG1812G0200005778.01.T05">
    <property type="protein sequence ID" value="TuG1812G0200005778.01.T05"/>
    <property type="gene ID" value="TuG1812G0200005778.01"/>
</dbReference>
<protein>
    <submittedName>
        <fullName evidence="1">Uncharacterized protein</fullName>
    </submittedName>
</protein>
<sequence>VRRAQALLALISQGVDVAHISTQVMNLIGDVKRKSVCCDG</sequence>
<reference evidence="1" key="3">
    <citation type="submission" date="2022-06" db="UniProtKB">
        <authorList>
            <consortium name="EnsemblPlants"/>
        </authorList>
    </citation>
    <scope>IDENTIFICATION</scope>
</reference>
<keyword evidence="2" id="KW-1185">Reference proteome</keyword>
<reference evidence="2" key="1">
    <citation type="journal article" date="2013" name="Nature">
        <title>Draft genome of the wheat A-genome progenitor Triticum urartu.</title>
        <authorList>
            <person name="Ling H.Q."/>
            <person name="Zhao S."/>
            <person name="Liu D."/>
            <person name="Wang J."/>
            <person name="Sun H."/>
            <person name="Zhang C."/>
            <person name="Fan H."/>
            <person name="Li D."/>
            <person name="Dong L."/>
            <person name="Tao Y."/>
            <person name="Gao C."/>
            <person name="Wu H."/>
            <person name="Li Y."/>
            <person name="Cui Y."/>
            <person name="Guo X."/>
            <person name="Zheng S."/>
            <person name="Wang B."/>
            <person name="Yu K."/>
            <person name="Liang Q."/>
            <person name="Yang W."/>
            <person name="Lou X."/>
            <person name="Chen J."/>
            <person name="Feng M."/>
            <person name="Jian J."/>
            <person name="Zhang X."/>
            <person name="Luo G."/>
            <person name="Jiang Y."/>
            <person name="Liu J."/>
            <person name="Wang Z."/>
            <person name="Sha Y."/>
            <person name="Zhang B."/>
            <person name="Wu H."/>
            <person name="Tang D."/>
            <person name="Shen Q."/>
            <person name="Xue P."/>
            <person name="Zou S."/>
            <person name="Wang X."/>
            <person name="Liu X."/>
            <person name="Wang F."/>
            <person name="Yang Y."/>
            <person name="An X."/>
            <person name="Dong Z."/>
            <person name="Zhang K."/>
            <person name="Zhang X."/>
            <person name="Luo M.C."/>
            <person name="Dvorak J."/>
            <person name="Tong Y."/>
            <person name="Wang J."/>
            <person name="Yang H."/>
            <person name="Li Z."/>
            <person name="Wang D."/>
            <person name="Zhang A."/>
            <person name="Wang J."/>
        </authorList>
    </citation>
    <scope>NUCLEOTIDE SEQUENCE</scope>
    <source>
        <strain evidence="2">cv. G1812</strain>
    </source>
</reference>
<dbReference type="Proteomes" id="UP000015106">
    <property type="component" value="Chromosome 2"/>
</dbReference>
<evidence type="ECO:0000313" key="2">
    <source>
        <dbReference type="Proteomes" id="UP000015106"/>
    </source>
</evidence>
<organism evidence="1 2">
    <name type="scientific">Triticum urartu</name>
    <name type="common">Red wild einkorn</name>
    <name type="synonym">Crithodium urartu</name>
    <dbReference type="NCBI Taxonomy" id="4572"/>
    <lineage>
        <taxon>Eukaryota</taxon>
        <taxon>Viridiplantae</taxon>
        <taxon>Streptophyta</taxon>
        <taxon>Embryophyta</taxon>
        <taxon>Tracheophyta</taxon>
        <taxon>Spermatophyta</taxon>
        <taxon>Magnoliopsida</taxon>
        <taxon>Liliopsida</taxon>
        <taxon>Poales</taxon>
        <taxon>Poaceae</taxon>
        <taxon>BOP clade</taxon>
        <taxon>Pooideae</taxon>
        <taxon>Triticodae</taxon>
        <taxon>Triticeae</taxon>
        <taxon>Triticinae</taxon>
        <taxon>Triticum</taxon>
    </lineage>
</organism>
<dbReference type="EnsemblPlants" id="TuG1812G0200005778.01.T05">
    <property type="protein sequence ID" value="TuG1812G0200005778.01.T05"/>
    <property type="gene ID" value="TuG1812G0200005778.01"/>
</dbReference>
<evidence type="ECO:0000313" key="1">
    <source>
        <dbReference type="EnsemblPlants" id="TuG1812G0200005778.01.T05"/>
    </source>
</evidence>
<accession>A0A8R7TNZ7</accession>
<reference evidence="1" key="2">
    <citation type="submission" date="2018-03" db="EMBL/GenBank/DDBJ databases">
        <title>The Triticum urartu genome reveals the dynamic nature of wheat genome evolution.</title>
        <authorList>
            <person name="Ling H."/>
            <person name="Ma B."/>
            <person name="Shi X."/>
            <person name="Liu H."/>
            <person name="Dong L."/>
            <person name="Sun H."/>
            <person name="Cao Y."/>
            <person name="Gao Q."/>
            <person name="Zheng S."/>
            <person name="Li Y."/>
            <person name="Yu Y."/>
            <person name="Du H."/>
            <person name="Qi M."/>
            <person name="Li Y."/>
            <person name="Yu H."/>
            <person name="Cui Y."/>
            <person name="Wang N."/>
            <person name="Chen C."/>
            <person name="Wu H."/>
            <person name="Zhao Y."/>
            <person name="Zhang J."/>
            <person name="Li Y."/>
            <person name="Zhou W."/>
            <person name="Zhang B."/>
            <person name="Hu W."/>
            <person name="Eijk M."/>
            <person name="Tang J."/>
            <person name="Witsenboer H."/>
            <person name="Zhao S."/>
            <person name="Li Z."/>
            <person name="Zhang A."/>
            <person name="Wang D."/>
            <person name="Liang C."/>
        </authorList>
    </citation>
    <scope>NUCLEOTIDE SEQUENCE [LARGE SCALE GENOMIC DNA]</scope>
    <source>
        <strain evidence="1">cv. G1812</strain>
    </source>
</reference>
<proteinExistence type="predicted"/>